<accession>A0A9W6CEW9</accession>
<comment type="caution">
    <text evidence="2">The sequence shown here is derived from an EMBL/GenBank/DDBJ whole genome shotgun (WGS) entry which is preliminary data.</text>
</comment>
<dbReference type="AlphaFoldDB" id="A0A9W6CEW9"/>
<reference evidence="2" key="1">
    <citation type="submission" date="2022-12" db="EMBL/GenBank/DDBJ databases">
        <title>Reference genome sequencing for broad-spectrum identification of bacterial and archaeal isolates by mass spectrometry.</title>
        <authorList>
            <person name="Sekiguchi Y."/>
            <person name="Tourlousse D.M."/>
        </authorList>
    </citation>
    <scope>NUCLEOTIDE SEQUENCE</scope>
    <source>
        <strain evidence="2">301</strain>
    </source>
</reference>
<feature type="domain" description="DUF4387" evidence="1">
    <location>
        <begin position="3"/>
        <end position="98"/>
    </location>
</feature>
<evidence type="ECO:0000313" key="2">
    <source>
        <dbReference type="EMBL" id="GLI21073.1"/>
    </source>
</evidence>
<evidence type="ECO:0000259" key="1">
    <source>
        <dbReference type="Pfam" id="PF14330"/>
    </source>
</evidence>
<keyword evidence="5" id="KW-1185">Reference proteome</keyword>
<proteinExistence type="predicted"/>
<evidence type="ECO:0000313" key="3">
    <source>
        <dbReference type="EMBL" id="MDR6332797.1"/>
    </source>
</evidence>
<dbReference type="RefSeq" id="WP_281805488.1">
    <property type="nucleotide sequence ID" value="NZ_BSDO01000001.1"/>
</dbReference>
<gene>
    <name evidence="3" type="ORF">GGQ86_001261</name>
    <name evidence="2" type="ORF">XFLAVUS301_07470</name>
</gene>
<sequence>MRLDQMVSVLRSKNAGPLVLTFDLVFPDEARFNHVAAAAEVLRAEVARRYGEALERVAVHIYRPALAIKISIPRKVMSGDPGDRDVYGAQQHVPLLGIEL</sequence>
<dbReference type="Pfam" id="PF14330">
    <property type="entry name" value="DUF4387"/>
    <property type="match status" value="1"/>
</dbReference>
<organism evidence="2 4">
    <name type="scientific">Xanthobacter flavus</name>
    <dbReference type="NCBI Taxonomy" id="281"/>
    <lineage>
        <taxon>Bacteria</taxon>
        <taxon>Pseudomonadati</taxon>
        <taxon>Pseudomonadota</taxon>
        <taxon>Alphaproteobacteria</taxon>
        <taxon>Hyphomicrobiales</taxon>
        <taxon>Xanthobacteraceae</taxon>
        <taxon>Xanthobacter</taxon>
    </lineage>
</organism>
<dbReference type="Proteomes" id="UP001144397">
    <property type="component" value="Unassembled WGS sequence"/>
</dbReference>
<dbReference type="EMBL" id="BSDO01000001">
    <property type="protein sequence ID" value="GLI21073.1"/>
    <property type="molecule type" value="Genomic_DNA"/>
</dbReference>
<name>A0A9W6CEW9_XANFL</name>
<dbReference type="InterPro" id="IPR025496">
    <property type="entry name" value="DUF4387"/>
</dbReference>
<evidence type="ECO:0000313" key="5">
    <source>
        <dbReference type="Proteomes" id="UP001245370"/>
    </source>
</evidence>
<reference evidence="3 5" key="2">
    <citation type="submission" date="2023-07" db="EMBL/GenBank/DDBJ databases">
        <title>Genomic Encyclopedia of Type Strains, Phase IV (KMG-IV): sequencing the most valuable type-strain genomes for metagenomic binning, comparative biology and taxonomic classification.</title>
        <authorList>
            <person name="Goeker M."/>
        </authorList>
    </citation>
    <scope>NUCLEOTIDE SEQUENCE [LARGE SCALE GENOMIC DNA]</scope>
    <source>
        <strain evidence="3 5">DSM 338</strain>
    </source>
</reference>
<protein>
    <submittedName>
        <fullName evidence="2">Acyl-CoA synthetase</fullName>
    </submittedName>
</protein>
<dbReference type="EMBL" id="JAVDPY010000002">
    <property type="protein sequence ID" value="MDR6332797.1"/>
    <property type="molecule type" value="Genomic_DNA"/>
</dbReference>
<dbReference type="Proteomes" id="UP001245370">
    <property type="component" value="Unassembled WGS sequence"/>
</dbReference>
<dbReference type="GeneID" id="95761541"/>
<evidence type="ECO:0000313" key="4">
    <source>
        <dbReference type="Proteomes" id="UP001144397"/>
    </source>
</evidence>